<accession>A0A0A9GM67</accession>
<protein>
    <submittedName>
        <fullName evidence="1">Uncharacterized protein</fullName>
    </submittedName>
</protein>
<reference evidence="1" key="1">
    <citation type="submission" date="2014-09" db="EMBL/GenBank/DDBJ databases">
        <authorList>
            <person name="Magalhaes I.L.F."/>
            <person name="Oliveira U."/>
            <person name="Santos F.R."/>
            <person name="Vidigal T.H.D.A."/>
            <person name="Brescovit A.D."/>
            <person name="Santos A.J."/>
        </authorList>
    </citation>
    <scope>NUCLEOTIDE SEQUENCE</scope>
    <source>
        <tissue evidence="1">Shoot tissue taken approximately 20 cm above the soil surface</tissue>
    </source>
</reference>
<dbReference type="AlphaFoldDB" id="A0A0A9GM67"/>
<sequence>MSFYGSNLSYAVSDNYLAANISTLNLLDEVYR</sequence>
<reference evidence="1" key="2">
    <citation type="journal article" date="2015" name="Data Brief">
        <title>Shoot transcriptome of the giant reed, Arundo donax.</title>
        <authorList>
            <person name="Barrero R.A."/>
            <person name="Guerrero F.D."/>
            <person name="Moolhuijzen P."/>
            <person name="Goolsby J.A."/>
            <person name="Tidwell J."/>
            <person name="Bellgard S.E."/>
            <person name="Bellgard M.I."/>
        </authorList>
    </citation>
    <scope>NUCLEOTIDE SEQUENCE</scope>
    <source>
        <tissue evidence="1">Shoot tissue taken approximately 20 cm above the soil surface</tissue>
    </source>
</reference>
<name>A0A0A9GM67_ARUDO</name>
<evidence type="ECO:0000313" key="1">
    <source>
        <dbReference type="EMBL" id="JAE24514.1"/>
    </source>
</evidence>
<dbReference type="EMBL" id="GBRH01173382">
    <property type="protein sequence ID" value="JAE24514.1"/>
    <property type="molecule type" value="Transcribed_RNA"/>
</dbReference>
<proteinExistence type="predicted"/>
<organism evidence="1">
    <name type="scientific">Arundo donax</name>
    <name type="common">Giant reed</name>
    <name type="synonym">Donax arundinaceus</name>
    <dbReference type="NCBI Taxonomy" id="35708"/>
    <lineage>
        <taxon>Eukaryota</taxon>
        <taxon>Viridiplantae</taxon>
        <taxon>Streptophyta</taxon>
        <taxon>Embryophyta</taxon>
        <taxon>Tracheophyta</taxon>
        <taxon>Spermatophyta</taxon>
        <taxon>Magnoliopsida</taxon>
        <taxon>Liliopsida</taxon>
        <taxon>Poales</taxon>
        <taxon>Poaceae</taxon>
        <taxon>PACMAD clade</taxon>
        <taxon>Arundinoideae</taxon>
        <taxon>Arundineae</taxon>
        <taxon>Arundo</taxon>
    </lineage>
</organism>